<dbReference type="Proteomes" id="UP000092124">
    <property type="component" value="Unassembled WGS sequence"/>
</dbReference>
<accession>A0A1A6GC05</accession>
<dbReference type="AlphaFoldDB" id="A0A1A6GC05"/>
<feature type="repeat" description="ANK" evidence="1">
    <location>
        <begin position="115"/>
        <end position="147"/>
    </location>
</feature>
<name>A0A1A6GC05_NEOLE</name>
<dbReference type="PANTHER" id="PTHR24147">
    <property type="entry name" value="ANKYRIN REPEAT DOMAIN 36-RELATED"/>
    <property type="match status" value="1"/>
</dbReference>
<dbReference type="PROSITE" id="PS50088">
    <property type="entry name" value="ANK_REPEAT"/>
    <property type="match status" value="4"/>
</dbReference>
<dbReference type="InterPro" id="IPR050657">
    <property type="entry name" value="Ankyrin_repeat_domain"/>
</dbReference>
<keyword evidence="1" id="KW-0040">ANK repeat</keyword>
<dbReference type="PANTHER" id="PTHR24147:SF73">
    <property type="entry name" value="POTE ANKYRIN DOMAIN FAMILY, MEMBER G LIKE"/>
    <property type="match status" value="1"/>
</dbReference>
<gene>
    <name evidence="2" type="ORF">A6R68_07690</name>
</gene>
<dbReference type="STRING" id="56216.A0A1A6GC05"/>
<feature type="non-terminal residue" evidence="2">
    <location>
        <position position="261"/>
    </location>
</feature>
<dbReference type="OrthoDB" id="3744237at2759"/>
<reference evidence="2 3" key="1">
    <citation type="submission" date="2016-06" db="EMBL/GenBank/DDBJ databases">
        <title>The Draft Genome Sequence and Annotation of the Desert Woodrat Neotoma lepida.</title>
        <authorList>
            <person name="Campbell M."/>
            <person name="Oakeson K.F."/>
            <person name="Yandell M."/>
            <person name="Halpert J.R."/>
            <person name="Dearing D."/>
        </authorList>
    </citation>
    <scope>NUCLEOTIDE SEQUENCE [LARGE SCALE GENOMIC DNA]</scope>
    <source>
        <strain evidence="2">417</strain>
        <tissue evidence="2">Liver</tissue>
    </source>
</reference>
<dbReference type="Pfam" id="PF12796">
    <property type="entry name" value="Ank_2"/>
    <property type="match status" value="2"/>
</dbReference>
<comment type="caution">
    <text evidence="2">The sequence shown here is derived from an EMBL/GenBank/DDBJ whole genome shotgun (WGS) entry which is preliminary data.</text>
</comment>
<evidence type="ECO:0000313" key="3">
    <source>
        <dbReference type="Proteomes" id="UP000092124"/>
    </source>
</evidence>
<evidence type="ECO:0000256" key="1">
    <source>
        <dbReference type="PROSITE-ProRule" id="PRU00023"/>
    </source>
</evidence>
<feature type="repeat" description="ANK" evidence="1">
    <location>
        <begin position="82"/>
        <end position="114"/>
    </location>
</feature>
<dbReference type="Gene3D" id="1.25.40.20">
    <property type="entry name" value="Ankyrin repeat-containing domain"/>
    <property type="match status" value="2"/>
</dbReference>
<feature type="repeat" description="ANK" evidence="1">
    <location>
        <begin position="148"/>
        <end position="180"/>
    </location>
</feature>
<dbReference type="PROSITE" id="PS50297">
    <property type="entry name" value="ANK_REP_REGION"/>
    <property type="match status" value="3"/>
</dbReference>
<dbReference type="SMART" id="SM00248">
    <property type="entry name" value="ANK"/>
    <property type="match status" value="6"/>
</dbReference>
<dbReference type="PRINTS" id="PR01415">
    <property type="entry name" value="ANKYRIN"/>
</dbReference>
<evidence type="ECO:0000313" key="2">
    <source>
        <dbReference type="EMBL" id="OBS63771.1"/>
    </source>
</evidence>
<sequence>MFSTLRKLFCFKKKLKTPLGFCDGPSIEAGYLSCCYCGTEDRYRQSYDPKNKFHEAVCMGKIKVMHHLLEKNNFHVNDEDEGKRTALHFACFYGHLNLVYYLLFKDCKINALDDQKSTPLMKAVQSWESEIVSVLLDHGADPNIKDCNGEAAIHHAVYVNRPDIANSLLQFGGNIEDTTKDGLTPLLLALRERKFLMTKYLIAHGANLHVCDLYQRTTLMYAVKWDCEYFVRVLLNRGVDHHLKDAFGWRALDYAIEGKRT</sequence>
<feature type="repeat" description="ANK" evidence="1">
    <location>
        <begin position="181"/>
        <end position="213"/>
    </location>
</feature>
<dbReference type="InterPro" id="IPR002110">
    <property type="entry name" value="Ankyrin_rpt"/>
</dbReference>
<dbReference type="SUPFAM" id="SSF48403">
    <property type="entry name" value="Ankyrin repeat"/>
    <property type="match status" value="1"/>
</dbReference>
<dbReference type="InterPro" id="IPR036770">
    <property type="entry name" value="Ankyrin_rpt-contain_sf"/>
</dbReference>
<proteinExistence type="predicted"/>
<organism evidence="2 3">
    <name type="scientific">Neotoma lepida</name>
    <name type="common">Desert woodrat</name>
    <dbReference type="NCBI Taxonomy" id="56216"/>
    <lineage>
        <taxon>Eukaryota</taxon>
        <taxon>Metazoa</taxon>
        <taxon>Chordata</taxon>
        <taxon>Craniata</taxon>
        <taxon>Vertebrata</taxon>
        <taxon>Euteleostomi</taxon>
        <taxon>Mammalia</taxon>
        <taxon>Eutheria</taxon>
        <taxon>Euarchontoglires</taxon>
        <taxon>Glires</taxon>
        <taxon>Rodentia</taxon>
        <taxon>Myomorpha</taxon>
        <taxon>Muroidea</taxon>
        <taxon>Cricetidae</taxon>
        <taxon>Neotominae</taxon>
        <taxon>Neotoma</taxon>
    </lineage>
</organism>
<dbReference type="EMBL" id="LZPO01098240">
    <property type="protein sequence ID" value="OBS63771.1"/>
    <property type="molecule type" value="Genomic_DNA"/>
</dbReference>
<keyword evidence="3" id="KW-1185">Reference proteome</keyword>
<protein>
    <submittedName>
        <fullName evidence="2">Uncharacterized protein</fullName>
    </submittedName>
</protein>